<evidence type="ECO:0000256" key="2">
    <source>
        <dbReference type="ARBA" id="ARBA00022670"/>
    </source>
</evidence>
<comment type="caution">
    <text evidence="5">The sequence shown here is derived from an EMBL/GenBank/DDBJ whole genome shotgun (WGS) entry which is preliminary data.</text>
</comment>
<dbReference type="EMBL" id="JAAMPC010000002">
    <property type="protein sequence ID" value="KAG2328363.1"/>
    <property type="molecule type" value="Genomic_DNA"/>
</dbReference>
<proteinExistence type="inferred from homology"/>
<evidence type="ECO:0000256" key="1">
    <source>
        <dbReference type="ARBA" id="ARBA00005234"/>
    </source>
</evidence>
<dbReference type="GO" id="GO:0006508">
    <property type="term" value="P:proteolysis"/>
    <property type="evidence" value="ECO:0007669"/>
    <property type="project" value="UniProtKB-KW"/>
</dbReference>
<name>A0A8X7WHC4_BRACI</name>
<evidence type="ECO:0000313" key="6">
    <source>
        <dbReference type="Proteomes" id="UP000886595"/>
    </source>
</evidence>
<dbReference type="Proteomes" id="UP000886595">
    <property type="component" value="Unassembled WGS sequence"/>
</dbReference>
<keyword evidence="2" id="KW-0645">Protease</keyword>
<dbReference type="Gene3D" id="3.40.395.10">
    <property type="entry name" value="Adenoviral Proteinase, Chain A"/>
    <property type="match status" value="1"/>
</dbReference>
<gene>
    <name evidence="5" type="ORF">Bca52824_011091</name>
</gene>
<keyword evidence="6" id="KW-1185">Reference proteome</keyword>
<evidence type="ECO:0000313" key="5">
    <source>
        <dbReference type="EMBL" id="KAG2328363.1"/>
    </source>
</evidence>
<keyword evidence="3" id="KW-0378">Hydrolase</keyword>
<dbReference type="GO" id="GO:0008234">
    <property type="term" value="F:cysteine-type peptidase activity"/>
    <property type="evidence" value="ECO:0007669"/>
    <property type="project" value="InterPro"/>
</dbReference>
<protein>
    <recommendedName>
        <fullName evidence="4">Ubiquitin-like protease family profile domain-containing protein</fullName>
    </recommendedName>
</protein>
<comment type="similarity">
    <text evidence="1">Belongs to the peptidase C48 family.</text>
</comment>
<reference evidence="5 6" key="1">
    <citation type="submission" date="2020-02" db="EMBL/GenBank/DDBJ databases">
        <authorList>
            <person name="Ma Q."/>
            <person name="Huang Y."/>
            <person name="Song X."/>
            <person name="Pei D."/>
        </authorList>
    </citation>
    <scope>NUCLEOTIDE SEQUENCE [LARGE SCALE GENOMIC DNA]</scope>
    <source>
        <strain evidence="5">Sxm20200214</strain>
        <tissue evidence="5">Leaf</tissue>
    </source>
</reference>
<dbReference type="SUPFAM" id="SSF54001">
    <property type="entry name" value="Cysteine proteinases"/>
    <property type="match status" value="1"/>
</dbReference>
<dbReference type="OrthoDB" id="1078236at2759"/>
<evidence type="ECO:0000256" key="3">
    <source>
        <dbReference type="ARBA" id="ARBA00022801"/>
    </source>
</evidence>
<accession>A0A8X7WHC4</accession>
<dbReference type="InterPro" id="IPR003653">
    <property type="entry name" value="Peptidase_C48_C"/>
</dbReference>
<feature type="domain" description="Ubiquitin-like protease family profile" evidence="4">
    <location>
        <begin position="2"/>
        <end position="118"/>
    </location>
</feature>
<evidence type="ECO:0000259" key="4">
    <source>
        <dbReference type="Pfam" id="PF02902"/>
    </source>
</evidence>
<dbReference type="InterPro" id="IPR038765">
    <property type="entry name" value="Papain-like_cys_pep_sf"/>
</dbReference>
<sequence>MVISIPDRTVKLYDSGRRTPGDIALKKQAEPFSFMVPYAIYMYTSEEEQPSVDLNPVKIECVRDGVPRARSPYGDCGVYALKFIECLMLGVDLKAIHLNDAKMAEVREKLDVEMYLATTKEGANMWDPTLVTDIIDGKIK</sequence>
<dbReference type="Pfam" id="PF02902">
    <property type="entry name" value="Peptidase_C48"/>
    <property type="match status" value="1"/>
</dbReference>
<dbReference type="AlphaFoldDB" id="A0A8X7WHC4"/>
<organism evidence="5 6">
    <name type="scientific">Brassica carinata</name>
    <name type="common">Ethiopian mustard</name>
    <name type="synonym">Abyssinian cabbage</name>
    <dbReference type="NCBI Taxonomy" id="52824"/>
    <lineage>
        <taxon>Eukaryota</taxon>
        <taxon>Viridiplantae</taxon>
        <taxon>Streptophyta</taxon>
        <taxon>Embryophyta</taxon>
        <taxon>Tracheophyta</taxon>
        <taxon>Spermatophyta</taxon>
        <taxon>Magnoliopsida</taxon>
        <taxon>eudicotyledons</taxon>
        <taxon>Gunneridae</taxon>
        <taxon>Pentapetalae</taxon>
        <taxon>rosids</taxon>
        <taxon>malvids</taxon>
        <taxon>Brassicales</taxon>
        <taxon>Brassicaceae</taxon>
        <taxon>Brassiceae</taxon>
        <taxon>Brassica</taxon>
    </lineage>
</organism>